<protein>
    <recommendedName>
        <fullName evidence="4">Helitron helicase-like domain-containing protein</fullName>
    </recommendedName>
</protein>
<name>A0A2U1LHW6_ARTAN</name>
<feature type="region of interest" description="Disordered" evidence="1">
    <location>
        <begin position="193"/>
        <end position="230"/>
    </location>
</feature>
<dbReference type="OrthoDB" id="1937254at2759"/>
<dbReference type="STRING" id="35608.A0A2U1LHW6"/>
<comment type="caution">
    <text evidence="2">The sequence shown here is derived from an EMBL/GenBank/DDBJ whole genome shotgun (WGS) entry which is preliminary data.</text>
</comment>
<dbReference type="AlphaFoldDB" id="A0A2U1LHW6"/>
<feature type="region of interest" description="Disordered" evidence="1">
    <location>
        <begin position="125"/>
        <end position="148"/>
    </location>
</feature>
<dbReference type="Proteomes" id="UP000245207">
    <property type="component" value="Unassembled WGS sequence"/>
</dbReference>
<feature type="compositionally biased region" description="Polar residues" evidence="1">
    <location>
        <begin position="193"/>
        <end position="209"/>
    </location>
</feature>
<sequence length="434" mass="48892">MPRKRRYLSHNVNTQPPDNETLNKVQSPWFPFTYASQNDGAQNSSANTDSGINYENHAHIWHTRKPDGVTQNNVENHQDNTRNVTSCVQLPASQSILANTGSTSVKLPTLSEGMMRIENYFSQSKNLRHKRKPPNLEEGDTHKNESATRNIRQRLESLDLCHGEGDTCHDIGNTSPMANLHYAYAAAEATMGQQGTSNSTNTIPDQPSTVADLPPSAQHTSKQNQTNCSPNLHDVARRVRSQNSQPNLHRKRTFSAQSMPVMANKATHGPDSVSDFSHREQVYENTPPKRLCQQSGQTTQRSVGGRTHNVRQRLRADNSVNTFASPPTPCVEGPTFWYEERVKRSSTSARPEYHLCCGDGRFVMDHQPDPPEYIKHLLSNRDFMENIRAYNQMFAMTSFGATIDKSVNARRGPYVFKVSGEQNEQMARFKPKSR</sequence>
<feature type="compositionally biased region" description="Polar residues" evidence="1">
    <location>
        <begin position="292"/>
        <end position="302"/>
    </location>
</feature>
<evidence type="ECO:0000313" key="3">
    <source>
        <dbReference type="Proteomes" id="UP000245207"/>
    </source>
</evidence>
<accession>A0A2U1LHW6</accession>
<evidence type="ECO:0000313" key="2">
    <source>
        <dbReference type="EMBL" id="PWA48588.1"/>
    </source>
</evidence>
<feature type="compositionally biased region" description="Polar residues" evidence="1">
    <location>
        <begin position="10"/>
        <end position="22"/>
    </location>
</feature>
<evidence type="ECO:0008006" key="4">
    <source>
        <dbReference type="Google" id="ProtNLM"/>
    </source>
</evidence>
<feature type="region of interest" description="Disordered" evidence="1">
    <location>
        <begin position="285"/>
        <end position="307"/>
    </location>
</feature>
<evidence type="ECO:0000256" key="1">
    <source>
        <dbReference type="SAM" id="MobiDB-lite"/>
    </source>
</evidence>
<proteinExistence type="predicted"/>
<reference evidence="2 3" key="1">
    <citation type="journal article" date="2018" name="Mol. Plant">
        <title>The genome of Artemisia annua provides insight into the evolution of Asteraceae family and artemisinin biosynthesis.</title>
        <authorList>
            <person name="Shen Q."/>
            <person name="Zhang L."/>
            <person name="Liao Z."/>
            <person name="Wang S."/>
            <person name="Yan T."/>
            <person name="Shi P."/>
            <person name="Liu M."/>
            <person name="Fu X."/>
            <person name="Pan Q."/>
            <person name="Wang Y."/>
            <person name="Lv Z."/>
            <person name="Lu X."/>
            <person name="Zhang F."/>
            <person name="Jiang W."/>
            <person name="Ma Y."/>
            <person name="Chen M."/>
            <person name="Hao X."/>
            <person name="Li L."/>
            <person name="Tang Y."/>
            <person name="Lv G."/>
            <person name="Zhou Y."/>
            <person name="Sun X."/>
            <person name="Brodelius P.E."/>
            <person name="Rose J.K.C."/>
            <person name="Tang K."/>
        </authorList>
    </citation>
    <scope>NUCLEOTIDE SEQUENCE [LARGE SCALE GENOMIC DNA]</scope>
    <source>
        <strain evidence="3">cv. Huhao1</strain>
        <tissue evidence="2">Leaf</tissue>
    </source>
</reference>
<dbReference type="PANTHER" id="PTHR45786:SF74">
    <property type="entry name" value="ATP-DEPENDENT DNA HELICASE"/>
    <property type="match status" value="1"/>
</dbReference>
<feature type="compositionally biased region" description="Polar residues" evidence="1">
    <location>
        <begin position="217"/>
        <end position="230"/>
    </location>
</feature>
<dbReference type="EMBL" id="PKPP01009300">
    <property type="protein sequence ID" value="PWA48588.1"/>
    <property type="molecule type" value="Genomic_DNA"/>
</dbReference>
<keyword evidence="3" id="KW-1185">Reference proteome</keyword>
<organism evidence="2 3">
    <name type="scientific">Artemisia annua</name>
    <name type="common">Sweet wormwood</name>
    <dbReference type="NCBI Taxonomy" id="35608"/>
    <lineage>
        <taxon>Eukaryota</taxon>
        <taxon>Viridiplantae</taxon>
        <taxon>Streptophyta</taxon>
        <taxon>Embryophyta</taxon>
        <taxon>Tracheophyta</taxon>
        <taxon>Spermatophyta</taxon>
        <taxon>Magnoliopsida</taxon>
        <taxon>eudicotyledons</taxon>
        <taxon>Gunneridae</taxon>
        <taxon>Pentapetalae</taxon>
        <taxon>asterids</taxon>
        <taxon>campanulids</taxon>
        <taxon>Asterales</taxon>
        <taxon>Asteraceae</taxon>
        <taxon>Asteroideae</taxon>
        <taxon>Anthemideae</taxon>
        <taxon>Artemisiinae</taxon>
        <taxon>Artemisia</taxon>
    </lineage>
</organism>
<dbReference type="PANTHER" id="PTHR45786">
    <property type="entry name" value="DNA BINDING PROTEIN-LIKE"/>
    <property type="match status" value="1"/>
</dbReference>
<feature type="region of interest" description="Disordered" evidence="1">
    <location>
        <begin position="1"/>
        <end position="22"/>
    </location>
</feature>
<gene>
    <name evidence="2" type="ORF">CTI12_AA464460</name>
</gene>